<organism evidence="1 2">
    <name type="scientific">Aegilops tauschii subsp. strangulata</name>
    <name type="common">Goatgrass</name>
    <dbReference type="NCBI Taxonomy" id="200361"/>
    <lineage>
        <taxon>Eukaryota</taxon>
        <taxon>Viridiplantae</taxon>
        <taxon>Streptophyta</taxon>
        <taxon>Embryophyta</taxon>
        <taxon>Tracheophyta</taxon>
        <taxon>Spermatophyta</taxon>
        <taxon>Magnoliopsida</taxon>
        <taxon>Liliopsida</taxon>
        <taxon>Poales</taxon>
        <taxon>Poaceae</taxon>
        <taxon>BOP clade</taxon>
        <taxon>Pooideae</taxon>
        <taxon>Triticodae</taxon>
        <taxon>Triticeae</taxon>
        <taxon>Triticinae</taxon>
        <taxon>Aegilops</taxon>
    </lineage>
</organism>
<dbReference type="Gramene" id="AET3Gv20070700.1">
    <property type="protein sequence ID" value="AET3Gv20070700.1"/>
    <property type="gene ID" value="AET3Gv20070700"/>
</dbReference>
<proteinExistence type="predicted"/>
<reference evidence="1" key="5">
    <citation type="journal article" date="2021" name="G3 (Bethesda)">
        <title>Aegilops tauschii genome assembly Aet v5.0 features greater sequence contiguity and improved annotation.</title>
        <authorList>
            <person name="Wang L."/>
            <person name="Zhu T."/>
            <person name="Rodriguez J.C."/>
            <person name="Deal K.R."/>
            <person name="Dubcovsky J."/>
            <person name="McGuire P.E."/>
            <person name="Lux T."/>
            <person name="Spannagl M."/>
            <person name="Mayer K.F.X."/>
            <person name="Baldrich P."/>
            <person name="Meyers B.C."/>
            <person name="Huo N."/>
            <person name="Gu Y.Q."/>
            <person name="Zhou H."/>
            <person name="Devos K.M."/>
            <person name="Bennetzen J.L."/>
            <person name="Unver T."/>
            <person name="Budak H."/>
            <person name="Gulick P.J."/>
            <person name="Galiba G."/>
            <person name="Kalapos B."/>
            <person name="Nelson D.R."/>
            <person name="Li P."/>
            <person name="You F.M."/>
            <person name="Luo M.C."/>
            <person name="Dvorak J."/>
        </authorList>
    </citation>
    <scope>NUCLEOTIDE SEQUENCE [LARGE SCALE GENOMIC DNA]</scope>
    <source>
        <strain evidence="1">cv. AL8/78</strain>
    </source>
</reference>
<keyword evidence="2" id="KW-1185">Reference proteome</keyword>
<dbReference type="EnsemblPlants" id="AET3Gv20070700.1">
    <property type="protein sequence ID" value="AET3Gv20070700.1"/>
    <property type="gene ID" value="AET3Gv20070700"/>
</dbReference>
<dbReference type="Proteomes" id="UP000015105">
    <property type="component" value="Chromosome 3D"/>
</dbReference>
<protein>
    <submittedName>
        <fullName evidence="1">Uncharacterized protein</fullName>
    </submittedName>
</protein>
<name>A0A453DT84_AEGTS</name>
<dbReference type="AlphaFoldDB" id="A0A453DT84"/>
<accession>A0A453DT84</accession>
<evidence type="ECO:0000313" key="1">
    <source>
        <dbReference type="EnsemblPlants" id="AET3Gv20070700.1"/>
    </source>
</evidence>
<reference evidence="2" key="1">
    <citation type="journal article" date="2014" name="Science">
        <title>Ancient hybridizations among the ancestral genomes of bread wheat.</title>
        <authorList>
            <consortium name="International Wheat Genome Sequencing Consortium,"/>
            <person name="Marcussen T."/>
            <person name="Sandve S.R."/>
            <person name="Heier L."/>
            <person name="Spannagl M."/>
            <person name="Pfeifer M."/>
            <person name="Jakobsen K.S."/>
            <person name="Wulff B.B."/>
            <person name="Steuernagel B."/>
            <person name="Mayer K.F."/>
            <person name="Olsen O.A."/>
        </authorList>
    </citation>
    <scope>NUCLEOTIDE SEQUENCE [LARGE SCALE GENOMIC DNA]</scope>
    <source>
        <strain evidence="2">cv. AL8/78</strain>
    </source>
</reference>
<reference evidence="1" key="3">
    <citation type="journal article" date="2017" name="Nature">
        <title>Genome sequence of the progenitor of the wheat D genome Aegilops tauschii.</title>
        <authorList>
            <person name="Luo M.C."/>
            <person name="Gu Y.Q."/>
            <person name="Puiu D."/>
            <person name="Wang H."/>
            <person name="Twardziok S.O."/>
            <person name="Deal K.R."/>
            <person name="Huo N."/>
            <person name="Zhu T."/>
            <person name="Wang L."/>
            <person name="Wang Y."/>
            <person name="McGuire P.E."/>
            <person name="Liu S."/>
            <person name="Long H."/>
            <person name="Ramasamy R.K."/>
            <person name="Rodriguez J.C."/>
            <person name="Van S.L."/>
            <person name="Yuan L."/>
            <person name="Wang Z."/>
            <person name="Xia Z."/>
            <person name="Xiao L."/>
            <person name="Anderson O.D."/>
            <person name="Ouyang S."/>
            <person name="Liang Y."/>
            <person name="Zimin A.V."/>
            <person name="Pertea G."/>
            <person name="Qi P."/>
            <person name="Bennetzen J.L."/>
            <person name="Dai X."/>
            <person name="Dawson M.W."/>
            <person name="Muller H.G."/>
            <person name="Kugler K."/>
            <person name="Rivarola-Duarte L."/>
            <person name="Spannagl M."/>
            <person name="Mayer K.F.X."/>
            <person name="Lu F.H."/>
            <person name="Bevan M.W."/>
            <person name="Leroy P."/>
            <person name="Li P."/>
            <person name="You F.M."/>
            <person name="Sun Q."/>
            <person name="Liu Z."/>
            <person name="Lyons E."/>
            <person name="Wicker T."/>
            <person name="Salzberg S.L."/>
            <person name="Devos K.M."/>
            <person name="Dvorak J."/>
        </authorList>
    </citation>
    <scope>NUCLEOTIDE SEQUENCE [LARGE SCALE GENOMIC DNA]</scope>
    <source>
        <strain evidence="1">cv. AL8/78</strain>
    </source>
</reference>
<reference evidence="1" key="4">
    <citation type="submission" date="2019-03" db="UniProtKB">
        <authorList>
            <consortium name="EnsemblPlants"/>
        </authorList>
    </citation>
    <scope>IDENTIFICATION</scope>
</reference>
<evidence type="ECO:0000313" key="2">
    <source>
        <dbReference type="Proteomes" id="UP000015105"/>
    </source>
</evidence>
<reference evidence="2" key="2">
    <citation type="journal article" date="2017" name="Nat. Plants">
        <title>The Aegilops tauschii genome reveals multiple impacts of transposons.</title>
        <authorList>
            <person name="Zhao G."/>
            <person name="Zou C."/>
            <person name="Li K."/>
            <person name="Wang K."/>
            <person name="Li T."/>
            <person name="Gao L."/>
            <person name="Zhang X."/>
            <person name="Wang H."/>
            <person name="Yang Z."/>
            <person name="Liu X."/>
            <person name="Jiang W."/>
            <person name="Mao L."/>
            <person name="Kong X."/>
            <person name="Jiao Y."/>
            <person name="Jia J."/>
        </authorList>
    </citation>
    <scope>NUCLEOTIDE SEQUENCE [LARGE SCALE GENOMIC DNA]</scope>
    <source>
        <strain evidence="2">cv. AL8/78</strain>
    </source>
</reference>
<sequence>IGPRQRDILSWSELVTVFSIFLPRQFSWEEVAATVVFKLC</sequence>